<feature type="transmembrane region" description="Helical" evidence="7">
    <location>
        <begin position="36"/>
        <end position="61"/>
    </location>
</feature>
<comment type="subcellular location">
    <subcellularLocation>
        <location evidence="1 7">Cell membrane</location>
        <topology evidence="1 7">Multi-pass membrane protein</topology>
    </subcellularLocation>
</comment>
<evidence type="ECO:0000256" key="1">
    <source>
        <dbReference type="ARBA" id="ARBA00004651"/>
    </source>
</evidence>
<evidence type="ECO:0000313" key="11">
    <source>
        <dbReference type="Proteomes" id="UP001139311"/>
    </source>
</evidence>
<gene>
    <name evidence="10" type="ORF">LHA35_22545</name>
</gene>
<dbReference type="PANTHER" id="PTHR43005:SF1">
    <property type="entry name" value="SPERMIDINE_PUTRESCINE TRANSPORT SYSTEM PERMEASE PROTEIN"/>
    <property type="match status" value="1"/>
</dbReference>
<accession>A0A9X1LCX3</accession>
<dbReference type="PROSITE" id="PS50928">
    <property type="entry name" value="ABC_TM1"/>
    <property type="match status" value="1"/>
</dbReference>
<feature type="transmembrane region" description="Helical" evidence="7">
    <location>
        <begin position="240"/>
        <end position="262"/>
    </location>
</feature>
<dbReference type="InterPro" id="IPR000515">
    <property type="entry name" value="MetI-like"/>
</dbReference>
<evidence type="ECO:0000256" key="8">
    <source>
        <dbReference type="SAM" id="MobiDB-lite"/>
    </source>
</evidence>
<dbReference type="RefSeq" id="WP_226612303.1">
    <property type="nucleotide sequence ID" value="NZ_JAJAQI010000045.1"/>
</dbReference>
<evidence type="ECO:0000256" key="4">
    <source>
        <dbReference type="ARBA" id="ARBA00022692"/>
    </source>
</evidence>
<dbReference type="SUPFAM" id="SSF161098">
    <property type="entry name" value="MetI-like"/>
    <property type="match status" value="1"/>
</dbReference>
<keyword evidence="6 7" id="KW-0472">Membrane</keyword>
<dbReference type="GO" id="GO:0005886">
    <property type="term" value="C:plasma membrane"/>
    <property type="evidence" value="ECO:0007669"/>
    <property type="project" value="UniProtKB-SubCell"/>
</dbReference>
<keyword evidence="11" id="KW-1185">Reference proteome</keyword>
<evidence type="ECO:0000256" key="5">
    <source>
        <dbReference type="ARBA" id="ARBA00022989"/>
    </source>
</evidence>
<feature type="transmembrane region" description="Helical" evidence="7">
    <location>
        <begin position="100"/>
        <end position="120"/>
    </location>
</feature>
<evidence type="ECO:0000256" key="6">
    <source>
        <dbReference type="ARBA" id="ARBA00023136"/>
    </source>
</evidence>
<sequence>MSQHAPPAVGTHPAEDAARPPIGSRSLLGRLLDQHLGVILLLPSALTFLVLLVFPLGYGIYTSFLQRHVLDPEGVWVGLANYAWLFSNAEFWHSLWLSSLWAGVAVGLQIILGTAVALILHQPFKGRSLVRGLVLFPYMMPVVSVILVWMLLYNALYGVLNWLLVQSGIVDAPIAWLSQPGSAFWAVVYVGVWKYFPFVVVIVLARLQVIPQDLYEAARIDGAGAIARFIDITLHQIKDVLLVIALLRTIFMFNNFEIIFLLTGGGPLRSTMTLPILVYEQAFGLYEMGRGSAIAVVMFLILIAVMTIYFAFLRKEQD</sequence>
<organism evidence="10 11">
    <name type="scientific">Roseicella aerolata</name>
    <dbReference type="NCBI Taxonomy" id="2883479"/>
    <lineage>
        <taxon>Bacteria</taxon>
        <taxon>Pseudomonadati</taxon>
        <taxon>Pseudomonadota</taxon>
        <taxon>Alphaproteobacteria</taxon>
        <taxon>Acetobacterales</taxon>
        <taxon>Roseomonadaceae</taxon>
        <taxon>Roseicella</taxon>
    </lineage>
</organism>
<dbReference type="AlphaFoldDB" id="A0A9X1LCX3"/>
<comment type="similarity">
    <text evidence="7">Belongs to the binding-protein-dependent transport system permease family.</text>
</comment>
<dbReference type="InterPro" id="IPR035906">
    <property type="entry name" value="MetI-like_sf"/>
</dbReference>
<feature type="transmembrane region" description="Helical" evidence="7">
    <location>
        <begin position="183"/>
        <end position="205"/>
    </location>
</feature>
<proteinExistence type="inferred from homology"/>
<reference evidence="10" key="1">
    <citation type="submission" date="2021-10" db="EMBL/GenBank/DDBJ databases">
        <title>Roseicella aerolatum sp. nov., isolated from aerosols of e-waste dismantling site.</title>
        <authorList>
            <person name="Qin T."/>
        </authorList>
    </citation>
    <scope>NUCLEOTIDE SEQUENCE</scope>
    <source>
        <strain evidence="10">GB24</strain>
    </source>
</reference>
<dbReference type="GO" id="GO:0055085">
    <property type="term" value="P:transmembrane transport"/>
    <property type="evidence" value="ECO:0007669"/>
    <property type="project" value="InterPro"/>
</dbReference>
<keyword evidence="4 7" id="KW-0812">Transmembrane</keyword>
<feature type="region of interest" description="Disordered" evidence="8">
    <location>
        <begin position="1"/>
        <end position="20"/>
    </location>
</feature>
<comment type="caution">
    <text evidence="10">The sequence shown here is derived from an EMBL/GenBank/DDBJ whole genome shotgun (WGS) entry which is preliminary data.</text>
</comment>
<dbReference type="CDD" id="cd06261">
    <property type="entry name" value="TM_PBP2"/>
    <property type="match status" value="1"/>
</dbReference>
<keyword evidence="5 7" id="KW-1133">Transmembrane helix</keyword>
<evidence type="ECO:0000259" key="9">
    <source>
        <dbReference type="PROSITE" id="PS50928"/>
    </source>
</evidence>
<feature type="domain" description="ABC transmembrane type-1" evidence="9">
    <location>
        <begin position="95"/>
        <end position="309"/>
    </location>
</feature>
<evidence type="ECO:0000256" key="3">
    <source>
        <dbReference type="ARBA" id="ARBA00022475"/>
    </source>
</evidence>
<feature type="transmembrane region" description="Helical" evidence="7">
    <location>
        <begin position="293"/>
        <end position="313"/>
    </location>
</feature>
<evidence type="ECO:0000256" key="7">
    <source>
        <dbReference type="RuleBase" id="RU363032"/>
    </source>
</evidence>
<dbReference type="Gene3D" id="1.10.3720.10">
    <property type="entry name" value="MetI-like"/>
    <property type="match status" value="1"/>
</dbReference>
<name>A0A9X1LCX3_9PROT</name>
<evidence type="ECO:0000313" key="10">
    <source>
        <dbReference type="EMBL" id="MCB4824513.1"/>
    </source>
</evidence>
<dbReference type="EMBL" id="JAJAQI010000045">
    <property type="protein sequence ID" value="MCB4824513.1"/>
    <property type="molecule type" value="Genomic_DNA"/>
</dbReference>
<feature type="transmembrane region" description="Helical" evidence="7">
    <location>
        <begin position="132"/>
        <end position="152"/>
    </location>
</feature>
<keyword evidence="3" id="KW-1003">Cell membrane</keyword>
<evidence type="ECO:0000256" key="2">
    <source>
        <dbReference type="ARBA" id="ARBA00022448"/>
    </source>
</evidence>
<keyword evidence="2 7" id="KW-0813">Transport</keyword>
<dbReference type="Pfam" id="PF00528">
    <property type="entry name" value="BPD_transp_1"/>
    <property type="match status" value="1"/>
</dbReference>
<protein>
    <submittedName>
        <fullName evidence="10">Sugar ABC transporter permease</fullName>
    </submittedName>
</protein>
<dbReference type="Proteomes" id="UP001139311">
    <property type="component" value="Unassembled WGS sequence"/>
</dbReference>
<dbReference type="PANTHER" id="PTHR43005">
    <property type="entry name" value="BLR7065 PROTEIN"/>
    <property type="match status" value="1"/>
</dbReference>